<dbReference type="Proteomes" id="UP000008957">
    <property type="component" value="Chromosome"/>
</dbReference>
<dbReference type="GO" id="GO:0005886">
    <property type="term" value="C:plasma membrane"/>
    <property type="evidence" value="ECO:0007669"/>
    <property type="project" value="UniProtKB-SubCell"/>
</dbReference>
<sequence length="239" mass="25375">MAGGGNFGAYIDVPSMMITIGGAVGATILSNPSDRLKAIGGGLKSAFVSHEPNLVGMVQMIVSFAEKTRREGLLALESDVAELDNEFLKKSIQLVVDGTDPELVRAILDTEIGVLEDRHSANKSVFDTLAEFAPSYGMIGTLVGLIAMLGNLADVSSLGPNMAVALITTMYGSMMANMFGIPIGKKLAARSAQEVVAMELMVEGILAIQAGENPRIVEEKLKVYLPPRLRSSFDKKEGE</sequence>
<dbReference type="Pfam" id="PF20560">
    <property type="entry name" value="MotA_N"/>
    <property type="match status" value="1"/>
</dbReference>
<comment type="subcellular location">
    <subcellularLocation>
        <location evidence="1">Cell membrane</location>
        <topology evidence="1">Multi-pass membrane protein</topology>
    </subcellularLocation>
</comment>
<gene>
    <name evidence="15" type="ORF">SY1_08340</name>
</gene>
<keyword evidence="9 12" id="KW-1133">Transmembrane helix</keyword>
<keyword evidence="11 12" id="KW-0472">Membrane</keyword>
<dbReference type="InterPro" id="IPR046786">
    <property type="entry name" value="MotA_N"/>
</dbReference>
<evidence type="ECO:0000256" key="4">
    <source>
        <dbReference type="ARBA" id="ARBA00022475"/>
    </source>
</evidence>
<keyword evidence="15" id="KW-0282">Flagellum</keyword>
<feature type="transmembrane region" description="Helical" evidence="12">
    <location>
        <begin position="162"/>
        <end position="181"/>
    </location>
</feature>
<evidence type="ECO:0000313" key="16">
    <source>
        <dbReference type="Proteomes" id="UP000008957"/>
    </source>
</evidence>
<dbReference type="AlphaFoldDB" id="A0AB94IWR1"/>
<accession>A0AB94IWR1</accession>
<evidence type="ECO:0000256" key="12">
    <source>
        <dbReference type="SAM" id="Phobius"/>
    </source>
</evidence>
<reference evidence="15 16" key="2">
    <citation type="submission" date="2010-03" db="EMBL/GenBank/DDBJ databases">
        <authorList>
            <person name="Pajon A."/>
        </authorList>
    </citation>
    <scope>NUCLEOTIDE SEQUENCE [LARGE SCALE GENOMIC DNA]</scope>
    <source>
        <strain evidence="15 16">SGP1</strain>
    </source>
</reference>
<evidence type="ECO:0000259" key="14">
    <source>
        <dbReference type="Pfam" id="PF20560"/>
    </source>
</evidence>
<keyword evidence="8" id="KW-0375">Hydrogen ion transport</keyword>
<dbReference type="InterPro" id="IPR047055">
    <property type="entry name" value="MotA-like"/>
</dbReference>
<keyword evidence="5" id="KW-0145">Chemotaxis</keyword>
<keyword evidence="15" id="KW-0966">Cell projection</keyword>
<keyword evidence="4" id="KW-1003">Cell membrane</keyword>
<evidence type="ECO:0000256" key="1">
    <source>
        <dbReference type="ARBA" id="ARBA00004651"/>
    </source>
</evidence>
<dbReference type="InterPro" id="IPR000540">
    <property type="entry name" value="Flag_MotA_CS"/>
</dbReference>
<evidence type="ECO:0000313" key="15">
    <source>
        <dbReference type="EMBL" id="CBL28134.1"/>
    </source>
</evidence>
<dbReference type="EMBL" id="FP929056">
    <property type="protein sequence ID" value="CBL28134.1"/>
    <property type="molecule type" value="Genomic_DNA"/>
</dbReference>
<keyword evidence="10" id="KW-0406">Ion transport</keyword>
<evidence type="ECO:0000256" key="9">
    <source>
        <dbReference type="ARBA" id="ARBA00022989"/>
    </source>
</evidence>
<evidence type="ECO:0000256" key="10">
    <source>
        <dbReference type="ARBA" id="ARBA00023065"/>
    </source>
</evidence>
<evidence type="ECO:0000256" key="11">
    <source>
        <dbReference type="ARBA" id="ARBA00023136"/>
    </source>
</evidence>
<evidence type="ECO:0000259" key="13">
    <source>
        <dbReference type="Pfam" id="PF01618"/>
    </source>
</evidence>
<comment type="similarity">
    <text evidence="2">Belongs to the MotA family.</text>
</comment>
<name>A0AB94IWR1_9BACT</name>
<dbReference type="PANTHER" id="PTHR30433">
    <property type="entry name" value="CHEMOTAXIS PROTEIN MOTA"/>
    <property type="match status" value="1"/>
</dbReference>
<evidence type="ECO:0000256" key="7">
    <source>
        <dbReference type="ARBA" id="ARBA00022779"/>
    </source>
</evidence>
<reference evidence="16" key="1">
    <citation type="submission" date="2010-03" db="EMBL/GenBank/DDBJ databases">
        <title>The genome sequence of Synergistetes sp. SGP1.</title>
        <authorList>
            <consortium name="metaHIT consortium -- http://www.metahit.eu/"/>
            <person name="Pajon A."/>
            <person name="Turner K."/>
            <person name="Parkhill J."/>
            <person name="Wade W."/>
            <person name="Vartoukian S."/>
        </authorList>
    </citation>
    <scope>NUCLEOTIDE SEQUENCE [LARGE SCALE GENOMIC DNA]</scope>
    <source>
        <strain evidence="16">SGP1</strain>
    </source>
</reference>
<keyword evidence="3" id="KW-0813">Transport</keyword>
<dbReference type="PANTHER" id="PTHR30433:SF2">
    <property type="entry name" value="MOTILITY PROTEIN A"/>
    <property type="match status" value="1"/>
</dbReference>
<dbReference type="InterPro" id="IPR002898">
    <property type="entry name" value="MotA_ExbB_proton_chnl"/>
</dbReference>
<keyword evidence="15" id="KW-0969">Cilium</keyword>
<dbReference type="GO" id="GO:1902600">
    <property type="term" value="P:proton transmembrane transport"/>
    <property type="evidence" value="ECO:0007669"/>
    <property type="project" value="UniProtKB-KW"/>
</dbReference>
<proteinExistence type="inferred from homology"/>
<dbReference type="Pfam" id="PF01618">
    <property type="entry name" value="MotA_ExbB"/>
    <property type="match status" value="1"/>
</dbReference>
<feature type="transmembrane region" description="Helical" evidence="12">
    <location>
        <begin position="128"/>
        <end position="150"/>
    </location>
</feature>
<feature type="domain" description="Motility protein A N-terminal" evidence="14">
    <location>
        <begin position="1"/>
        <end position="66"/>
    </location>
</feature>
<keyword evidence="6 12" id="KW-0812">Transmembrane</keyword>
<dbReference type="GO" id="GO:0071978">
    <property type="term" value="P:bacterial-type flagellum-dependent swarming motility"/>
    <property type="evidence" value="ECO:0007669"/>
    <property type="project" value="InterPro"/>
</dbReference>
<keyword evidence="7" id="KW-0283">Flagellar rotation</keyword>
<protein>
    <submittedName>
        <fullName evidence="15">Flagellar motor component</fullName>
    </submittedName>
</protein>
<dbReference type="KEGG" id="sbr:SY1_08340"/>
<evidence type="ECO:0000256" key="5">
    <source>
        <dbReference type="ARBA" id="ARBA00022500"/>
    </source>
</evidence>
<keyword evidence="16" id="KW-1185">Reference proteome</keyword>
<feature type="domain" description="MotA/TolQ/ExbB proton channel" evidence="13">
    <location>
        <begin position="82"/>
        <end position="199"/>
    </location>
</feature>
<evidence type="ECO:0000256" key="3">
    <source>
        <dbReference type="ARBA" id="ARBA00022448"/>
    </source>
</evidence>
<evidence type="ECO:0000256" key="6">
    <source>
        <dbReference type="ARBA" id="ARBA00022692"/>
    </source>
</evidence>
<organism evidence="15 16">
    <name type="scientific">Fretibacterium fastidiosum</name>
    <dbReference type="NCBI Taxonomy" id="651822"/>
    <lineage>
        <taxon>Bacteria</taxon>
        <taxon>Thermotogati</taxon>
        <taxon>Synergistota</taxon>
        <taxon>Synergistia</taxon>
        <taxon>Synergistales</taxon>
        <taxon>Aminobacteriaceae</taxon>
        <taxon>Fretibacterium</taxon>
    </lineage>
</organism>
<evidence type="ECO:0000256" key="8">
    <source>
        <dbReference type="ARBA" id="ARBA00022781"/>
    </source>
</evidence>
<dbReference type="GO" id="GO:0006935">
    <property type="term" value="P:chemotaxis"/>
    <property type="evidence" value="ECO:0007669"/>
    <property type="project" value="UniProtKB-KW"/>
</dbReference>
<evidence type="ECO:0000256" key="2">
    <source>
        <dbReference type="ARBA" id="ARBA00008038"/>
    </source>
</evidence>
<dbReference type="PROSITE" id="PS01307">
    <property type="entry name" value="MOTA"/>
    <property type="match status" value="1"/>
</dbReference>